<evidence type="ECO:0000256" key="3">
    <source>
        <dbReference type="ARBA" id="ARBA00022714"/>
    </source>
</evidence>
<dbReference type="Gene3D" id="3.40.50.80">
    <property type="entry name" value="Nucleotide-binding domain of ferredoxin-NADP reductase (FNR) module"/>
    <property type="match status" value="1"/>
</dbReference>
<keyword evidence="5" id="KW-0274">FAD</keyword>
<dbReference type="InterPro" id="IPR001433">
    <property type="entry name" value="OxRdtase_FAD/NAD-bd"/>
</dbReference>
<dbReference type="PROSITE" id="PS51384">
    <property type="entry name" value="FAD_FR"/>
    <property type="match status" value="1"/>
</dbReference>
<dbReference type="PROSITE" id="PS51085">
    <property type="entry name" value="2FE2S_FER_2"/>
    <property type="match status" value="1"/>
</dbReference>
<evidence type="ECO:0000256" key="4">
    <source>
        <dbReference type="ARBA" id="ARBA00022723"/>
    </source>
</evidence>
<dbReference type="Pfam" id="PF00111">
    <property type="entry name" value="Fer2"/>
    <property type="match status" value="1"/>
</dbReference>
<evidence type="ECO:0000256" key="8">
    <source>
        <dbReference type="ARBA" id="ARBA00023014"/>
    </source>
</evidence>
<dbReference type="RefSeq" id="WP_378016220.1">
    <property type="nucleotide sequence ID" value="NZ_JBHSKT010000002.1"/>
</dbReference>
<accession>A0ABW0EAQ2</accession>
<evidence type="ECO:0000313" key="12">
    <source>
        <dbReference type="Proteomes" id="UP001596161"/>
    </source>
</evidence>
<keyword evidence="8" id="KW-0411">Iron-sulfur</keyword>
<keyword evidence="6" id="KW-0560">Oxidoreductase</keyword>
<dbReference type="PRINTS" id="PR00410">
    <property type="entry name" value="PHEHYDRXLASE"/>
</dbReference>
<sequence>MNASAPPHTDLFKTLTITGIKDEAPNVKTFYFEGAEAREIAYQSGQYLTFLLPHHQPEVRRSYSIVASPVLNEPLAIGVKRMENGIFSRYLIDHAKVGDKLITTGAAGFFTLPENLALYKQLFFLAAGSGITPIFSLIKTVLFSHPKLPVVLIYSNKTHDHAIFREELIQLADQFPQRFKVEFLFSDAADLTKARLYKGLLETFVKVLAKAPPSEILAYVCGPENYMRMCTYGLHMAGVKLENIRKENFSTQKVQLKITPPDTTPHLVTLKLNHQEFTFQSRFPDTILQAAKKAGLTMPYSCEAGKCGSCAARCTSGKTWMSYNEVLTEKEVANGLTLTCTAYPVGGNVTLEIALPALTL</sequence>
<dbReference type="SUPFAM" id="SSF63380">
    <property type="entry name" value="Riboflavin synthase domain-like"/>
    <property type="match status" value="1"/>
</dbReference>
<dbReference type="InterPro" id="IPR001041">
    <property type="entry name" value="2Fe-2S_ferredoxin-type"/>
</dbReference>
<comment type="caution">
    <text evidence="11">The sequence shown here is derived from an EMBL/GenBank/DDBJ whole genome shotgun (WGS) entry which is preliminary data.</text>
</comment>
<dbReference type="InterPro" id="IPR008333">
    <property type="entry name" value="Cbr1-like_FAD-bd_dom"/>
</dbReference>
<dbReference type="PANTHER" id="PTHR47354">
    <property type="entry name" value="NADH OXIDOREDUCTASE HCR"/>
    <property type="match status" value="1"/>
</dbReference>
<gene>
    <name evidence="11" type="ORF">ACFPIB_04405</name>
</gene>
<organism evidence="11 12">
    <name type="scientific">Adhaeribacter terreus</name>
    <dbReference type="NCBI Taxonomy" id="529703"/>
    <lineage>
        <taxon>Bacteria</taxon>
        <taxon>Pseudomonadati</taxon>
        <taxon>Bacteroidota</taxon>
        <taxon>Cytophagia</taxon>
        <taxon>Cytophagales</taxon>
        <taxon>Hymenobacteraceae</taxon>
        <taxon>Adhaeribacter</taxon>
    </lineage>
</organism>
<dbReference type="InterPro" id="IPR001709">
    <property type="entry name" value="Flavoprot_Pyr_Nucl_cyt_Rdtase"/>
</dbReference>
<evidence type="ECO:0000256" key="6">
    <source>
        <dbReference type="ARBA" id="ARBA00023002"/>
    </source>
</evidence>
<feature type="domain" description="2Fe-2S ferredoxin-type" evidence="9">
    <location>
        <begin position="266"/>
        <end position="357"/>
    </location>
</feature>
<dbReference type="InterPro" id="IPR017938">
    <property type="entry name" value="Riboflavin_synthase-like_b-brl"/>
</dbReference>
<dbReference type="CDD" id="cd00207">
    <property type="entry name" value="fer2"/>
    <property type="match status" value="1"/>
</dbReference>
<feature type="domain" description="FAD-binding FR-type" evidence="10">
    <location>
        <begin position="10"/>
        <end position="113"/>
    </location>
</feature>
<reference evidence="12" key="1">
    <citation type="journal article" date="2019" name="Int. J. Syst. Evol. Microbiol.">
        <title>The Global Catalogue of Microorganisms (GCM) 10K type strain sequencing project: providing services to taxonomists for standard genome sequencing and annotation.</title>
        <authorList>
            <consortium name="The Broad Institute Genomics Platform"/>
            <consortium name="The Broad Institute Genome Sequencing Center for Infectious Disease"/>
            <person name="Wu L."/>
            <person name="Ma J."/>
        </authorList>
    </citation>
    <scope>NUCLEOTIDE SEQUENCE [LARGE SCALE GENOMIC DNA]</scope>
    <source>
        <strain evidence="12">KACC 12602</strain>
    </source>
</reference>
<keyword evidence="4" id="KW-0479">Metal-binding</keyword>
<keyword evidence="3" id="KW-0001">2Fe-2S</keyword>
<dbReference type="PRINTS" id="PR00371">
    <property type="entry name" value="FPNCR"/>
</dbReference>
<dbReference type="SUPFAM" id="SSF54292">
    <property type="entry name" value="2Fe-2S ferredoxin-like"/>
    <property type="match status" value="1"/>
</dbReference>
<evidence type="ECO:0000256" key="5">
    <source>
        <dbReference type="ARBA" id="ARBA00022827"/>
    </source>
</evidence>
<evidence type="ECO:0000256" key="7">
    <source>
        <dbReference type="ARBA" id="ARBA00023004"/>
    </source>
</evidence>
<dbReference type="SUPFAM" id="SSF52343">
    <property type="entry name" value="Ferredoxin reductase-like, C-terminal NADP-linked domain"/>
    <property type="match status" value="1"/>
</dbReference>
<dbReference type="InterPro" id="IPR006058">
    <property type="entry name" value="2Fe2S_fd_BS"/>
</dbReference>
<evidence type="ECO:0000256" key="1">
    <source>
        <dbReference type="ARBA" id="ARBA00001974"/>
    </source>
</evidence>
<dbReference type="Pfam" id="PF00175">
    <property type="entry name" value="NAD_binding_1"/>
    <property type="match status" value="1"/>
</dbReference>
<dbReference type="Gene3D" id="3.10.20.30">
    <property type="match status" value="1"/>
</dbReference>
<dbReference type="Pfam" id="PF00970">
    <property type="entry name" value="FAD_binding_6"/>
    <property type="match status" value="1"/>
</dbReference>
<keyword evidence="7" id="KW-0408">Iron</keyword>
<keyword evidence="12" id="KW-1185">Reference proteome</keyword>
<dbReference type="Gene3D" id="2.40.30.10">
    <property type="entry name" value="Translation factors"/>
    <property type="match status" value="1"/>
</dbReference>
<proteinExistence type="predicted"/>
<dbReference type="InterPro" id="IPR050415">
    <property type="entry name" value="MRET"/>
</dbReference>
<evidence type="ECO:0000259" key="9">
    <source>
        <dbReference type="PROSITE" id="PS51085"/>
    </source>
</evidence>
<dbReference type="PROSITE" id="PS00197">
    <property type="entry name" value="2FE2S_FER_1"/>
    <property type="match status" value="1"/>
</dbReference>
<dbReference type="Proteomes" id="UP001596161">
    <property type="component" value="Unassembled WGS sequence"/>
</dbReference>
<dbReference type="CDD" id="cd06214">
    <property type="entry name" value="PA_degradation_oxidoreductase_like"/>
    <property type="match status" value="1"/>
</dbReference>
<name>A0ABW0EAQ2_9BACT</name>
<dbReference type="InterPro" id="IPR039261">
    <property type="entry name" value="FNR_nucleotide-bd"/>
</dbReference>
<keyword evidence="2" id="KW-0285">Flavoprotein</keyword>
<dbReference type="InterPro" id="IPR012675">
    <property type="entry name" value="Beta-grasp_dom_sf"/>
</dbReference>
<protein>
    <submittedName>
        <fullName evidence="11">2Fe-2S iron-sulfur cluster-binding protein</fullName>
    </submittedName>
</protein>
<evidence type="ECO:0000259" key="10">
    <source>
        <dbReference type="PROSITE" id="PS51384"/>
    </source>
</evidence>
<dbReference type="InterPro" id="IPR036010">
    <property type="entry name" value="2Fe-2S_ferredoxin-like_sf"/>
</dbReference>
<dbReference type="EMBL" id="JBHSKT010000002">
    <property type="protein sequence ID" value="MFC5269840.1"/>
    <property type="molecule type" value="Genomic_DNA"/>
</dbReference>
<dbReference type="PANTHER" id="PTHR47354:SF8">
    <property type="entry name" value="1,2-PHENYLACETYL-COA EPOXIDASE, SUBUNIT E"/>
    <property type="match status" value="1"/>
</dbReference>
<evidence type="ECO:0000313" key="11">
    <source>
        <dbReference type="EMBL" id="MFC5269840.1"/>
    </source>
</evidence>
<dbReference type="InterPro" id="IPR017927">
    <property type="entry name" value="FAD-bd_FR_type"/>
</dbReference>
<evidence type="ECO:0000256" key="2">
    <source>
        <dbReference type="ARBA" id="ARBA00022630"/>
    </source>
</evidence>
<comment type="cofactor">
    <cofactor evidence="1">
        <name>FAD</name>
        <dbReference type="ChEBI" id="CHEBI:57692"/>
    </cofactor>
</comment>